<evidence type="ECO:0000313" key="1">
    <source>
        <dbReference type="EMBL" id="CAB4951841.1"/>
    </source>
</evidence>
<accession>A0A6J7K9A0</accession>
<dbReference type="EMBL" id="CAFBNF010000175">
    <property type="protein sequence ID" value="CAB4951841.1"/>
    <property type="molecule type" value="Genomic_DNA"/>
</dbReference>
<dbReference type="AlphaFoldDB" id="A0A6J7K9A0"/>
<sequence>MVYTVYGDAVPVDGFRVNVTLQPGAQSVIVALSATFAVDPEVSYAGLVVFSTVTSGLPTVTEPDTNTNS</sequence>
<reference evidence="1" key="1">
    <citation type="submission" date="2020-05" db="EMBL/GenBank/DDBJ databases">
        <authorList>
            <person name="Chiriac C."/>
            <person name="Salcher M."/>
            <person name="Ghai R."/>
            <person name="Kavagutti S V."/>
        </authorList>
    </citation>
    <scope>NUCLEOTIDE SEQUENCE</scope>
</reference>
<organism evidence="1">
    <name type="scientific">freshwater metagenome</name>
    <dbReference type="NCBI Taxonomy" id="449393"/>
    <lineage>
        <taxon>unclassified sequences</taxon>
        <taxon>metagenomes</taxon>
        <taxon>ecological metagenomes</taxon>
    </lineage>
</organism>
<protein>
    <submittedName>
        <fullName evidence="1">Unannotated protein</fullName>
    </submittedName>
</protein>
<proteinExistence type="predicted"/>
<name>A0A6J7K9A0_9ZZZZ</name>
<gene>
    <name evidence="1" type="ORF">UFOPK3773_01452</name>
</gene>